<keyword evidence="5 8" id="KW-1133">Transmembrane helix</keyword>
<accession>A0ABS2RKB5</accession>
<dbReference type="InterPro" id="IPR020846">
    <property type="entry name" value="MFS_dom"/>
</dbReference>
<organism evidence="10 11">
    <name type="scientific">Microlunatus panaciterrae</name>
    <dbReference type="NCBI Taxonomy" id="400768"/>
    <lineage>
        <taxon>Bacteria</taxon>
        <taxon>Bacillati</taxon>
        <taxon>Actinomycetota</taxon>
        <taxon>Actinomycetes</taxon>
        <taxon>Propionibacteriales</taxon>
        <taxon>Propionibacteriaceae</taxon>
        <taxon>Microlunatus</taxon>
    </lineage>
</organism>
<evidence type="ECO:0000256" key="8">
    <source>
        <dbReference type="SAM" id="Phobius"/>
    </source>
</evidence>
<dbReference type="Proteomes" id="UP000704762">
    <property type="component" value="Unassembled WGS sequence"/>
</dbReference>
<proteinExistence type="predicted"/>
<feature type="transmembrane region" description="Helical" evidence="8">
    <location>
        <begin position="290"/>
        <end position="310"/>
    </location>
</feature>
<comment type="subcellular location">
    <subcellularLocation>
        <location evidence="1">Cell membrane</location>
        <topology evidence="1">Multi-pass membrane protein</topology>
    </subcellularLocation>
</comment>
<feature type="transmembrane region" description="Helical" evidence="8">
    <location>
        <begin position="20"/>
        <end position="44"/>
    </location>
</feature>
<dbReference type="Gene3D" id="1.20.1250.20">
    <property type="entry name" value="MFS general substrate transporter like domains"/>
    <property type="match status" value="1"/>
</dbReference>
<dbReference type="RefSeq" id="WP_204917732.1">
    <property type="nucleotide sequence ID" value="NZ_BAAAQP010000001.1"/>
</dbReference>
<feature type="region of interest" description="Disordered" evidence="7">
    <location>
        <begin position="520"/>
        <end position="545"/>
    </location>
</feature>
<feature type="transmembrane region" description="Helical" evidence="8">
    <location>
        <begin position="229"/>
        <end position="250"/>
    </location>
</feature>
<evidence type="ECO:0000313" key="11">
    <source>
        <dbReference type="Proteomes" id="UP000704762"/>
    </source>
</evidence>
<evidence type="ECO:0000256" key="3">
    <source>
        <dbReference type="ARBA" id="ARBA00022475"/>
    </source>
</evidence>
<dbReference type="InterPro" id="IPR010290">
    <property type="entry name" value="TM_effector"/>
</dbReference>
<keyword evidence="4 8" id="KW-0812">Transmembrane</keyword>
<comment type="caution">
    <text evidence="10">The sequence shown here is derived from an EMBL/GenBank/DDBJ whole genome shotgun (WGS) entry which is preliminary data.</text>
</comment>
<dbReference type="EMBL" id="JAFBCF010000001">
    <property type="protein sequence ID" value="MBM7799163.1"/>
    <property type="molecule type" value="Genomic_DNA"/>
</dbReference>
<feature type="transmembrane region" description="Helical" evidence="8">
    <location>
        <begin position="152"/>
        <end position="173"/>
    </location>
</feature>
<keyword evidence="3" id="KW-1003">Cell membrane</keyword>
<feature type="transmembrane region" description="Helical" evidence="8">
    <location>
        <begin position="179"/>
        <end position="196"/>
    </location>
</feature>
<evidence type="ECO:0000256" key="2">
    <source>
        <dbReference type="ARBA" id="ARBA00022448"/>
    </source>
</evidence>
<feature type="transmembrane region" description="Helical" evidence="8">
    <location>
        <begin position="350"/>
        <end position="372"/>
    </location>
</feature>
<dbReference type="Pfam" id="PF05977">
    <property type="entry name" value="MFS_3"/>
    <property type="match status" value="1"/>
</dbReference>
<evidence type="ECO:0000256" key="5">
    <source>
        <dbReference type="ARBA" id="ARBA00022989"/>
    </source>
</evidence>
<dbReference type="InterPro" id="IPR036259">
    <property type="entry name" value="MFS_trans_sf"/>
</dbReference>
<evidence type="ECO:0000256" key="7">
    <source>
        <dbReference type="SAM" id="MobiDB-lite"/>
    </source>
</evidence>
<feature type="domain" description="Major facilitator superfamily (MFS) profile" evidence="9">
    <location>
        <begin position="18"/>
        <end position="404"/>
    </location>
</feature>
<feature type="transmembrane region" description="Helical" evidence="8">
    <location>
        <begin position="316"/>
        <end position="338"/>
    </location>
</feature>
<keyword evidence="6 8" id="KW-0472">Membrane</keyword>
<feature type="transmembrane region" description="Helical" evidence="8">
    <location>
        <begin position="262"/>
        <end position="283"/>
    </location>
</feature>
<feature type="transmembrane region" description="Helical" evidence="8">
    <location>
        <begin position="111"/>
        <end position="131"/>
    </location>
</feature>
<keyword evidence="11" id="KW-1185">Reference proteome</keyword>
<dbReference type="PANTHER" id="PTHR23513:SF11">
    <property type="entry name" value="STAPHYLOFERRIN A TRANSPORTER"/>
    <property type="match status" value="1"/>
</dbReference>
<dbReference type="PROSITE" id="PS50850">
    <property type="entry name" value="MFS"/>
    <property type="match status" value="1"/>
</dbReference>
<keyword evidence="2" id="KW-0813">Transport</keyword>
<dbReference type="SUPFAM" id="SSF103473">
    <property type="entry name" value="MFS general substrate transporter"/>
    <property type="match status" value="1"/>
</dbReference>
<sequence>MSEQSGPVSPWAPFRRRAFFWLWLGVVVSSVGMWAQTVGAQWLFVDDPHAATIVTLVQTASTLPMMLLALPAGVLADAFDRRWLLFGVQTYFIAVAVLLAVLTAAGLMPPALLLTFTFAIGAGGALLSPTWQALITDLVPRNELAAATRLDMVSVNVARAAGPALAGFVIAHWGVPPVFAMNAVCFGFLALVLLAWRRPRVTHREREPFLPALVAGGRYVRHEPVVRRILLRLATFMLPACAVWALLPLVASRQLGLAADGYGLLFAALGIGAVIGALCLGWVKRYLSSNGVLGLAAISFALAFGSVVLVPNLWLALPLLVVCGFGWTATVSTIISELQLFLPGWVRARAIAIYLMVFLGAQAVASPIWGLVTQQRGLRTSVLAAAVLVAVSAIGGLVLKVPENQHLDRSPMAYWGPTTVALEPEPDAGPIMVSIEYEVSADEEEAFLQAMESMRRSRLRSGASRWDLYRVGESPDLFFEQFQVPTWQEHQRQHDGRLTAEDQAIEDATFAHVVGTPRAQHLLPPGTARNSLSPHPDDSAAQEPS</sequence>
<protein>
    <submittedName>
        <fullName evidence="10">MFS family permease</fullName>
    </submittedName>
</protein>
<evidence type="ECO:0000256" key="6">
    <source>
        <dbReference type="ARBA" id="ARBA00023136"/>
    </source>
</evidence>
<feature type="transmembrane region" description="Helical" evidence="8">
    <location>
        <begin position="83"/>
        <end position="105"/>
    </location>
</feature>
<reference evidence="10 11" key="1">
    <citation type="submission" date="2021-01" db="EMBL/GenBank/DDBJ databases">
        <title>Sequencing the genomes of 1000 actinobacteria strains.</title>
        <authorList>
            <person name="Klenk H.-P."/>
        </authorList>
    </citation>
    <scope>NUCLEOTIDE SEQUENCE [LARGE SCALE GENOMIC DNA]</scope>
    <source>
        <strain evidence="10 11">DSM 18662</strain>
    </source>
</reference>
<evidence type="ECO:0000313" key="10">
    <source>
        <dbReference type="EMBL" id="MBM7799163.1"/>
    </source>
</evidence>
<gene>
    <name evidence="10" type="ORF">JOE57_002084</name>
</gene>
<evidence type="ECO:0000256" key="1">
    <source>
        <dbReference type="ARBA" id="ARBA00004651"/>
    </source>
</evidence>
<evidence type="ECO:0000256" key="4">
    <source>
        <dbReference type="ARBA" id="ARBA00022692"/>
    </source>
</evidence>
<dbReference type="CDD" id="cd06173">
    <property type="entry name" value="MFS_MefA_like"/>
    <property type="match status" value="1"/>
</dbReference>
<feature type="transmembrane region" description="Helical" evidence="8">
    <location>
        <begin position="378"/>
        <end position="399"/>
    </location>
</feature>
<evidence type="ECO:0000259" key="9">
    <source>
        <dbReference type="PROSITE" id="PS50850"/>
    </source>
</evidence>
<dbReference type="PANTHER" id="PTHR23513">
    <property type="entry name" value="INTEGRAL MEMBRANE EFFLUX PROTEIN-RELATED"/>
    <property type="match status" value="1"/>
</dbReference>
<name>A0ABS2RKB5_9ACTN</name>
<feature type="transmembrane region" description="Helical" evidence="8">
    <location>
        <begin position="50"/>
        <end position="76"/>
    </location>
</feature>